<gene>
    <name evidence="2" type="ORF">PIMI6_00370</name>
</gene>
<evidence type="ECO:0000256" key="1">
    <source>
        <dbReference type="SAM" id="SignalP"/>
    </source>
</evidence>
<dbReference type="AlphaFoldDB" id="A0A1S6XXV1"/>
<dbReference type="RefSeq" id="WP_172686966.1">
    <property type="nucleotide sequence ID" value="NZ_KX786187.1"/>
</dbReference>
<organism evidence="2">
    <name type="scientific">Enterobacter cloacae</name>
    <dbReference type="NCBI Taxonomy" id="550"/>
    <lineage>
        <taxon>Bacteria</taxon>
        <taxon>Pseudomonadati</taxon>
        <taxon>Pseudomonadota</taxon>
        <taxon>Gammaproteobacteria</taxon>
        <taxon>Enterobacterales</taxon>
        <taxon>Enterobacteriaceae</taxon>
        <taxon>Enterobacter</taxon>
        <taxon>Enterobacter cloacae complex</taxon>
    </lineage>
</organism>
<evidence type="ECO:0000313" key="2">
    <source>
        <dbReference type="EMBL" id="AQX35173.1"/>
    </source>
</evidence>
<feature type="signal peptide" evidence="1">
    <location>
        <begin position="1"/>
        <end position="24"/>
    </location>
</feature>
<feature type="chain" id="PRO_5012548975" description="Outer membrane protein beta-barrel domain-containing protein" evidence="1">
    <location>
        <begin position="25"/>
        <end position="152"/>
    </location>
</feature>
<dbReference type="EMBL" id="KX786187">
    <property type="protein sequence ID" value="AQX35173.1"/>
    <property type="molecule type" value="Genomic_DNA"/>
</dbReference>
<sequence>MIKMNILVFTFYAFCFATPNITLAKDFSLGYSLTSANGYKMTGYNVVISPIDSFPVSVSGTFSHNESRYKQKYASLMLGTSLTNGLEFTPFIGVAATSNVSYNQRHELYGPAAGFTLAHKFLENMILYTGCEFAYVYSDSVRTCSVGVGISM</sequence>
<evidence type="ECO:0008006" key="3">
    <source>
        <dbReference type="Google" id="ProtNLM"/>
    </source>
</evidence>
<geneLocation type="plasmid" evidence="2">
    <name>pIMI-6</name>
</geneLocation>
<proteinExistence type="predicted"/>
<keyword evidence="1" id="KW-0732">Signal</keyword>
<name>A0A1S6XXV1_ENTCL</name>
<accession>A0A1S6XXV1</accession>
<protein>
    <recommendedName>
        <fullName evidence="3">Outer membrane protein beta-barrel domain-containing protein</fullName>
    </recommendedName>
</protein>
<reference evidence="2" key="1">
    <citation type="journal article" date="2017" name="Antimicrob. Agents Chemother.">
        <title>Enterobacter cloacae Complex Isolates Harboring blaNMC-A or blaIMI-Type Class A Carbapenemase Genes on Novel Chromosomal Integrative Elements and Plasmids.</title>
        <authorList>
            <person name="Boyd D.A."/>
            <person name="Mataseje L.F."/>
            <person name="Davidson R."/>
            <person name="Delport J.A."/>
            <person name="Fuller J."/>
            <person name="Hoang L."/>
            <person name="Lefebvre B."/>
            <person name="Levett P.N."/>
            <person name="Roscoe D.L."/>
            <person name="Willey B.M."/>
            <person name="Mulvey M.R."/>
        </authorList>
    </citation>
    <scope>NUCLEOTIDE SEQUENCE</scope>
    <source>
        <strain evidence="2">N14-0444</strain>
        <plasmid evidence="2">pIMI-6</plasmid>
    </source>
</reference>
<keyword evidence="2" id="KW-0614">Plasmid</keyword>